<dbReference type="SUPFAM" id="SSF53850">
    <property type="entry name" value="Periplasmic binding protein-like II"/>
    <property type="match status" value="1"/>
</dbReference>
<organism evidence="2 3">
    <name type="scientific">Butyrivibrio fibrisolvens</name>
    <dbReference type="NCBI Taxonomy" id="831"/>
    <lineage>
        <taxon>Bacteria</taxon>
        <taxon>Bacillati</taxon>
        <taxon>Bacillota</taxon>
        <taxon>Clostridia</taxon>
        <taxon>Lachnospirales</taxon>
        <taxon>Lachnospiraceae</taxon>
        <taxon>Butyrivibrio</taxon>
    </lineage>
</organism>
<protein>
    <submittedName>
        <fullName evidence="2">ABC-type glycerol-3-phosphate transport system, substrate-binding protein</fullName>
    </submittedName>
</protein>
<accession>A0A1H9LKE5</accession>
<gene>
    <name evidence="2" type="ORF">SAMN04487884_102101</name>
</gene>
<dbReference type="InterPro" id="IPR050490">
    <property type="entry name" value="Bact_solute-bd_prot1"/>
</dbReference>
<dbReference type="Pfam" id="PF01547">
    <property type="entry name" value="SBP_bac_1"/>
    <property type="match status" value="1"/>
</dbReference>
<name>A0A1H9LKE5_BUTFI</name>
<dbReference type="OrthoDB" id="7918484at2"/>
<reference evidence="2 3" key="1">
    <citation type="submission" date="2016-10" db="EMBL/GenBank/DDBJ databases">
        <authorList>
            <person name="de Groot N.N."/>
        </authorList>
    </citation>
    <scope>NUCLEOTIDE SEQUENCE [LARGE SCALE GENOMIC DNA]</scope>
    <source>
        <strain evidence="2 3">AR40</strain>
    </source>
</reference>
<dbReference type="eggNOG" id="COG1653">
    <property type="taxonomic scope" value="Bacteria"/>
</dbReference>
<evidence type="ECO:0000256" key="1">
    <source>
        <dbReference type="SAM" id="SignalP"/>
    </source>
</evidence>
<dbReference type="Gene3D" id="3.40.190.10">
    <property type="entry name" value="Periplasmic binding protein-like II"/>
    <property type="match status" value="2"/>
</dbReference>
<dbReference type="EMBL" id="FOGJ01000002">
    <property type="protein sequence ID" value="SER11884.1"/>
    <property type="molecule type" value="Genomic_DNA"/>
</dbReference>
<dbReference type="Proteomes" id="UP000182584">
    <property type="component" value="Unassembled WGS sequence"/>
</dbReference>
<dbReference type="PROSITE" id="PS51257">
    <property type="entry name" value="PROKAR_LIPOPROTEIN"/>
    <property type="match status" value="1"/>
</dbReference>
<feature type="signal peptide" evidence="1">
    <location>
        <begin position="1"/>
        <end position="19"/>
    </location>
</feature>
<dbReference type="RefSeq" id="WP_074753990.1">
    <property type="nucleotide sequence ID" value="NZ_FOGJ01000002.1"/>
</dbReference>
<dbReference type="PANTHER" id="PTHR43649:SF12">
    <property type="entry name" value="DIACETYLCHITOBIOSE BINDING PROTEIN DASA"/>
    <property type="match status" value="1"/>
</dbReference>
<proteinExistence type="predicted"/>
<evidence type="ECO:0000313" key="3">
    <source>
        <dbReference type="Proteomes" id="UP000182584"/>
    </source>
</evidence>
<dbReference type="InterPro" id="IPR006059">
    <property type="entry name" value="SBP"/>
</dbReference>
<feature type="chain" id="PRO_5038770053" evidence="1">
    <location>
        <begin position="20"/>
        <end position="436"/>
    </location>
</feature>
<sequence>MKKGALCILAMIICFTALSGCEPGEQEGKTTITFQTWNPADYGPDSPIYKIIDSFEKENPDIHVKYIFTKSDAYQEHMRVELIDGDGPDVYGISAGSAFDAFRIFEEDLTPFCEREWGEDWQDKFLDSCLDRVSDSDGRIYGLPLGQTYAGYMWADVNMLRQYGCEVPGSFHEMKKTCQILRENGQMPLSIGAKDSWMNLDMWMSIAADCDTDALYDAIEGEASFESEPIIESFKIWQDCFDSGVFQDKAIKMPIYDTVNDMFQREGSIPMITNGSWAMNMYTVSDEKTRAVFDKEGADHDVFLIDWNDDGKVAPVTASPDVVLCLNPESRQKEAAFRFMDYLVNEGQDLLVNQYLEYMPSRADMELSVQGLGEDGKKNLDVIVENGKNNVAGPRGIKYEDLSLAVCDALKELATGKITPEEAADQIERVSKETIR</sequence>
<evidence type="ECO:0000313" key="2">
    <source>
        <dbReference type="EMBL" id="SER11884.1"/>
    </source>
</evidence>
<keyword evidence="1" id="KW-0732">Signal</keyword>
<dbReference type="AlphaFoldDB" id="A0A1H9LKE5"/>
<dbReference type="PANTHER" id="PTHR43649">
    <property type="entry name" value="ARABINOSE-BINDING PROTEIN-RELATED"/>
    <property type="match status" value="1"/>
</dbReference>